<dbReference type="GeneID" id="31238124"/>
<gene>
    <name evidence="2" type="ORF">ACFPL4_35855</name>
</gene>
<dbReference type="EMBL" id="JBHSJE010000021">
    <property type="protein sequence ID" value="MFC4983631.1"/>
    <property type="molecule type" value="Genomic_DNA"/>
</dbReference>
<evidence type="ECO:0000313" key="2">
    <source>
        <dbReference type="EMBL" id="MFC4983631.1"/>
    </source>
</evidence>
<evidence type="ECO:0000256" key="1">
    <source>
        <dbReference type="SAM" id="Phobius"/>
    </source>
</evidence>
<keyword evidence="3" id="KW-1185">Reference proteome</keyword>
<evidence type="ECO:0000313" key="3">
    <source>
        <dbReference type="Proteomes" id="UP001595908"/>
    </source>
</evidence>
<dbReference type="RefSeq" id="WP_078598500.1">
    <property type="nucleotide sequence ID" value="NZ_JBHSJE010000021.1"/>
</dbReference>
<dbReference type="Proteomes" id="UP001595908">
    <property type="component" value="Unassembled WGS sequence"/>
</dbReference>
<proteinExistence type="predicted"/>
<protein>
    <submittedName>
        <fullName evidence="2">Uncharacterized protein</fullName>
    </submittedName>
</protein>
<accession>A0ABV9VJF7</accession>
<reference evidence="3" key="1">
    <citation type="journal article" date="2019" name="Int. J. Syst. Evol. Microbiol.">
        <title>The Global Catalogue of Microorganisms (GCM) 10K type strain sequencing project: providing services to taxonomists for standard genome sequencing and annotation.</title>
        <authorList>
            <consortium name="The Broad Institute Genomics Platform"/>
            <consortium name="The Broad Institute Genome Sequencing Center for Infectious Disease"/>
            <person name="Wu L."/>
            <person name="Ma J."/>
        </authorList>
    </citation>
    <scope>NUCLEOTIDE SEQUENCE [LARGE SCALE GENOMIC DNA]</scope>
    <source>
        <strain evidence="3">ICMP 257</strain>
    </source>
</reference>
<comment type="caution">
    <text evidence="2">The sequence shown here is derived from an EMBL/GenBank/DDBJ whole genome shotgun (WGS) entry which is preliminary data.</text>
</comment>
<keyword evidence="1" id="KW-1133">Transmembrane helix</keyword>
<organism evidence="2 3">
    <name type="scientific">Streptomyces atroolivaceus</name>
    <dbReference type="NCBI Taxonomy" id="66869"/>
    <lineage>
        <taxon>Bacteria</taxon>
        <taxon>Bacillati</taxon>
        <taxon>Actinomycetota</taxon>
        <taxon>Actinomycetes</taxon>
        <taxon>Kitasatosporales</taxon>
        <taxon>Streptomycetaceae</taxon>
        <taxon>Streptomyces</taxon>
    </lineage>
</organism>
<sequence>MGSNVRQDSVPTPAALLVVLSNLGFWLNFRDGNTLSDGWRMVSCPAASLMTDYCTILIAFKYAGGSVGEGP</sequence>
<name>A0ABV9VJF7_STRAZ</name>
<feature type="transmembrane region" description="Helical" evidence="1">
    <location>
        <begin position="12"/>
        <end position="29"/>
    </location>
</feature>
<keyword evidence="1" id="KW-0472">Membrane</keyword>
<keyword evidence="1" id="KW-0812">Transmembrane</keyword>